<accession>A0A3M7QAR6</accession>
<sequence>MAKKGNILYWQVCSSFEKDWRRFYKHKSDAKIFNIFVAFVRAYLDHDCDLKLRTKLLVIKVQQIKFLRSFFFKTEKVFRTFIHHFNDIWDCKRFIEIGKSQIKPIETQTIMEIGIISFGESGNSY</sequence>
<protein>
    <submittedName>
        <fullName evidence="1">Uncharacterized protein</fullName>
    </submittedName>
</protein>
<keyword evidence="2" id="KW-1185">Reference proteome</keyword>
<gene>
    <name evidence="1" type="ORF">BpHYR1_023469</name>
</gene>
<dbReference type="Proteomes" id="UP000276133">
    <property type="component" value="Unassembled WGS sequence"/>
</dbReference>
<reference evidence="1 2" key="1">
    <citation type="journal article" date="2018" name="Sci. Rep.">
        <title>Genomic signatures of local adaptation to the degree of environmental predictability in rotifers.</title>
        <authorList>
            <person name="Franch-Gras L."/>
            <person name="Hahn C."/>
            <person name="Garcia-Roger E.M."/>
            <person name="Carmona M.J."/>
            <person name="Serra M."/>
            <person name="Gomez A."/>
        </authorList>
    </citation>
    <scope>NUCLEOTIDE SEQUENCE [LARGE SCALE GENOMIC DNA]</scope>
    <source>
        <strain evidence="1">HYR1</strain>
    </source>
</reference>
<proteinExistence type="predicted"/>
<comment type="caution">
    <text evidence="1">The sequence shown here is derived from an EMBL/GenBank/DDBJ whole genome shotgun (WGS) entry which is preliminary data.</text>
</comment>
<dbReference type="EMBL" id="REGN01006754">
    <property type="protein sequence ID" value="RNA08413.1"/>
    <property type="molecule type" value="Genomic_DNA"/>
</dbReference>
<name>A0A3M7QAR6_BRAPC</name>
<dbReference type="AlphaFoldDB" id="A0A3M7QAR6"/>
<evidence type="ECO:0000313" key="2">
    <source>
        <dbReference type="Proteomes" id="UP000276133"/>
    </source>
</evidence>
<evidence type="ECO:0000313" key="1">
    <source>
        <dbReference type="EMBL" id="RNA08413.1"/>
    </source>
</evidence>
<organism evidence="1 2">
    <name type="scientific">Brachionus plicatilis</name>
    <name type="common">Marine rotifer</name>
    <name type="synonym">Brachionus muelleri</name>
    <dbReference type="NCBI Taxonomy" id="10195"/>
    <lineage>
        <taxon>Eukaryota</taxon>
        <taxon>Metazoa</taxon>
        <taxon>Spiralia</taxon>
        <taxon>Gnathifera</taxon>
        <taxon>Rotifera</taxon>
        <taxon>Eurotatoria</taxon>
        <taxon>Monogononta</taxon>
        <taxon>Pseudotrocha</taxon>
        <taxon>Ploima</taxon>
        <taxon>Brachionidae</taxon>
        <taxon>Brachionus</taxon>
    </lineage>
</organism>